<dbReference type="InterPro" id="IPR029058">
    <property type="entry name" value="AB_hydrolase_fold"/>
</dbReference>
<dbReference type="SUPFAM" id="SSF53474">
    <property type="entry name" value="alpha/beta-Hydrolases"/>
    <property type="match status" value="1"/>
</dbReference>
<dbReference type="AlphaFoldDB" id="A0A1F8ASB1"/>
<dbReference type="InterPro" id="IPR013744">
    <property type="entry name" value="SidJ"/>
</dbReference>
<protein>
    <recommendedName>
        <fullName evidence="3">Peptidase S9 prolyl oligopeptidase catalytic domain-containing protein</fullName>
    </recommendedName>
</protein>
<sequence>MSPKLVEFSTKDKLLLPGLLYEAKDSKKAVIYLHGNGSSSVFYDEKEKRVLPNEITKKGISFLKFNNRGAHIIKKLNIKKENEVERLKFGCAYEIIRECVLDIDAAVKFFQGLGYKEFYLMGTSTGANKICVYNYYKPDNLFKKYVLICGGDDTGIYYSELGDKRFWKLLKESKEKIRAGKGEEIIESLINTEVFSYKGFYDIANPDGDYNVFPFSEALGKVKLSKKPQFRYFKSIKKPSLVVYGEKDEYAWGDIPKIIEILKSHQPKFDYRIIKDADHGFTGKNEELAKIISEWI</sequence>
<name>A0A1F8ASB1_9BACT</name>
<evidence type="ECO:0000313" key="2">
    <source>
        <dbReference type="Proteomes" id="UP000178603"/>
    </source>
</evidence>
<evidence type="ECO:0008006" key="3">
    <source>
        <dbReference type="Google" id="ProtNLM"/>
    </source>
</evidence>
<evidence type="ECO:0000313" key="1">
    <source>
        <dbReference type="EMBL" id="OGM54646.1"/>
    </source>
</evidence>
<comment type="caution">
    <text evidence="1">The sequence shown here is derived from an EMBL/GenBank/DDBJ whole genome shotgun (WGS) entry which is preliminary data.</text>
</comment>
<dbReference type="EMBL" id="MGGW01000011">
    <property type="protein sequence ID" value="OGM54646.1"/>
    <property type="molecule type" value="Genomic_DNA"/>
</dbReference>
<proteinExistence type="predicted"/>
<dbReference type="Proteomes" id="UP000178603">
    <property type="component" value="Unassembled WGS sequence"/>
</dbReference>
<gene>
    <name evidence="1" type="ORF">A3E44_02365</name>
</gene>
<reference evidence="1 2" key="1">
    <citation type="journal article" date="2016" name="Nat. Commun.">
        <title>Thousands of microbial genomes shed light on interconnected biogeochemical processes in an aquifer system.</title>
        <authorList>
            <person name="Anantharaman K."/>
            <person name="Brown C.T."/>
            <person name="Hug L.A."/>
            <person name="Sharon I."/>
            <person name="Castelle C.J."/>
            <person name="Probst A.J."/>
            <person name="Thomas B.C."/>
            <person name="Singh A."/>
            <person name="Wilkins M.J."/>
            <person name="Karaoz U."/>
            <person name="Brodie E.L."/>
            <person name="Williams K.H."/>
            <person name="Hubbard S.S."/>
            <person name="Banfield J.F."/>
        </authorList>
    </citation>
    <scope>NUCLEOTIDE SEQUENCE [LARGE SCALE GENOMIC DNA]</scope>
</reference>
<accession>A0A1F8ASB1</accession>
<dbReference type="Pfam" id="PF08538">
    <property type="entry name" value="DUF1749"/>
    <property type="match status" value="1"/>
</dbReference>
<dbReference type="Gene3D" id="3.40.50.1820">
    <property type="entry name" value="alpha/beta hydrolase"/>
    <property type="match status" value="1"/>
</dbReference>
<organism evidence="1 2">
    <name type="scientific">Candidatus Woesebacteria bacterium RIFCSPHIGHO2_12_FULL_41_24</name>
    <dbReference type="NCBI Taxonomy" id="1802510"/>
    <lineage>
        <taxon>Bacteria</taxon>
        <taxon>Candidatus Woeseibacteriota</taxon>
    </lineage>
</organism>